<dbReference type="EMBL" id="GGEC01065528">
    <property type="protein sequence ID" value="MBX46012.1"/>
    <property type="molecule type" value="Transcribed_RNA"/>
</dbReference>
<evidence type="ECO:0000313" key="1">
    <source>
        <dbReference type="EMBL" id="MBX46012.1"/>
    </source>
</evidence>
<sequence>MAINFWNKWGWKWTFRSL</sequence>
<name>A0A2P2NU27_RHIMU</name>
<organism evidence="1">
    <name type="scientific">Rhizophora mucronata</name>
    <name type="common">Asiatic mangrove</name>
    <dbReference type="NCBI Taxonomy" id="61149"/>
    <lineage>
        <taxon>Eukaryota</taxon>
        <taxon>Viridiplantae</taxon>
        <taxon>Streptophyta</taxon>
        <taxon>Embryophyta</taxon>
        <taxon>Tracheophyta</taxon>
        <taxon>Spermatophyta</taxon>
        <taxon>Magnoliopsida</taxon>
        <taxon>eudicotyledons</taxon>
        <taxon>Gunneridae</taxon>
        <taxon>Pentapetalae</taxon>
        <taxon>rosids</taxon>
        <taxon>fabids</taxon>
        <taxon>Malpighiales</taxon>
        <taxon>Rhizophoraceae</taxon>
        <taxon>Rhizophora</taxon>
    </lineage>
</organism>
<reference evidence="1" key="1">
    <citation type="submission" date="2018-02" db="EMBL/GenBank/DDBJ databases">
        <title>Rhizophora mucronata_Transcriptome.</title>
        <authorList>
            <person name="Meera S.P."/>
            <person name="Sreeshan A."/>
            <person name="Augustine A."/>
        </authorList>
    </citation>
    <scope>NUCLEOTIDE SEQUENCE</scope>
    <source>
        <tissue evidence="1">Leaf</tissue>
    </source>
</reference>
<proteinExistence type="predicted"/>
<accession>A0A2P2NU27</accession>
<protein>
    <submittedName>
        <fullName evidence="1">Two-component response regulator ORR21</fullName>
    </submittedName>
</protein>
<dbReference type="AlphaFoldDB" id="A0A2P2NU27"/>